<reference evidence="2" key="2">
    <citation type="submission" date="2021-02" db="EMBL/GenBank/DDBJ databases">
        <authorList>
            <person name="Kimball J.A."/>
            <person name="Haas M.W."/>
            <person name="Macchietto M."/>
            <person name="Kono T."/>
            <person name="Duquette J."/>
            <person name="Shao M."/>
        </authorList>
    </citation>
    <scope>NUCLEOTIDE SEQUENCE</scope>
    <source>
        <tissue evidence="2">Fresh leaf tissue</tissue>
    </source>
</reference>
<dbReference type="EMBL" id="JAAALK010000288">
    <property type="protein sequence ID" value="KAG8054538.1"/>
    <property type="molecule type" value="Genomic_DNA"/>
</dbReference>
<evidence type="ECO:0000313" key="3">
    <source>
        <dbReference type="Proteomes" id="UP000729402"/>
    </source>
</evidence>
<dbReference type="Proteomes" id="UP000729402">
    <property type="component" value="Unassembled WGS sequence"/>
</dbReference>
<gene>
    <name evidence="2" type="ORF">GUJ93_ZPchr0001g30236</name>
</gene>
<feature type="compositionally biased region" description="Basic and acidic residues" evidence="1">
    <location>
        <begin position="60"/>
        <end position="69"/>
    </location>
</feature>
<protein>
    <submittedName>
        <fullName evidence="2">Uncharacterized protein</fullName>
    </submittedName>
</protein>
<organism evidence="2 3">
    <name type="scientific">Zizania palustris</name>
    <name type="common">Northern wild rice</name>
    <dbReference type="NCBI Taxonomy" id="103762"/>
    <lineage>
        <taxon>Eukaryota</taxon>
        <taxon>Viridiplantae</taxon>
        <taxon>Streptophyta</taxon>
        <taxon>Embryophyta</taxon>
        <taxon>Tracheophyta</taxon>
        <taxon>Spermatophyta</taxon>
        <taxon>Magnoliopsida</taxon>
        <taxon>Liliopsida</taxon>
        <taxon>Poales</taxon>
        <taxon>Poaceae</taxon>
        <taxon>BOP clade</taxon>
        <taxon>Oryzoideae</taxon>
        <taxon>Oryzeae</taxon>
        <taxon>Zizaniinae</taxon>
        <taxon>Zizania</taxon>
    </lineage>
</organism>
<sequence length="188" mass="20306">MRPTSETPAYGPPPLPSNTKLSGPNRVHVGVAYRQVKAQTCAGDLDILTAGRAASQRRQPGAEEKEAAEAKTISIPAGLPLSNLTRDDNDTASESRNSGDISKRHHYQESTALATLHALCISKRMPVRLNRRHIAPSAKAEQPKIAETEGISWTNLYADGRHPHPLLARSYSNAVEKGSVPGKRSMLS</sequence>
<proteinExistence type="predicted"/>
<evidence type="ECO:0000313" key="2">
    <source>
        <dbReference type="EMBL" id="KAG8054538.1"/>
    </source>
</evidence>
<keyword evidence="3" id="KW-1185">Reference proteome</keyword>
<evidence type="ECO:0000256" key="1">
    <source>
        <dbReference type="SAM" id="MobiDB-lite"/>
    </source>
</evidence>
<comment type="caution">
    <text evidence="2">The sequence shown here is derived from an EMBL/GenBank/DDBJ whole genome shotgun (WGS) entry which is preliminary data.</text>
</comment>
<name>A0A8J5RPY2_ZIZPA</name>
<feature type="region of interest" description="Disordered" evidence="1">
    <location>
        <begin position="1"/>
        <end position="26"/>
    </location>
</feature>
<reference evidence="2" key="1">
    <citation type="journal article" date="2021" name="bioRxiv">
        <title>Whole Genome Assembly and Annotation of Northern Wild Rice, Zizania palustris L., Supports a Whole Genome Duplication in the Zizania Genus.</title>
        <authorList>
            <person name="Haas M."/>
            <person name="Kono T."/>
            <person name="Macchietto M."/>
            <person name="Millas R."/>
            <person name="McGilp L."/>
            <person name="Shao M."/>
            <person name="Duquette J."/>
            <person name="Hirsch C.N."/>
            <person name="Kimball J."/>
        </authorList>
    </citation>
    <scope>NUCLEOTIDE SEQUENCE</scope>
    <source>
        <tissue evidence="2">Fresh leaf tissue</tissue>
    </source>
</reference>
<feature type="region of interest" description="Disordered" evidence="1">
    <location>
        <begin position="53"/>
        <end position="105"/>
    </location>
</feature>
<accession>A0A8J5RPY2</accession>
<dbReference type="AlphaFoldDB" id="A0A8J5RPY2"/>